<evidence type="ECO:0000256" key="1">
    <source>
        <dbReference type="ARBA" id="ARBA00022741"/>
    </source>
</evidence>
<protein>
    <submittedName>
        <fullName evidence="5">AAA family ATPase</fullName>
    </submittedName>
</protein>
<dbReference type="InterPro" id="IPR005702">
    <property type="entry name" value="Wzc-like_C"/>
</dbReference>
<dbReference type="Gene3D" id="3.40.50.300">
    <property type="entry name" value="P-loop containing nucleotide triphosphate hydrolases"/>
    <property type="match status" value="1"/>
</dbReference>
<keyword evidence="3" id="KW-0812">Transmembrane</keyword>
<keyword evidence="2" id="KW-0067">ATP-binding</keyword>
<keyword evidence="6" id="KW-1185">Reference proteome</keyword>
<dbReference type="GO" id="GO:0004713">
    <property type="term" value="F:protein tyrosine kinase activity"/>
    <property type="evidence" value="ECO:0007669"/>
    <property type="project" value="TreeGrafter"/>
</dbReference>
<evidence type="ECO:0000313" key="5">
    <source>
        <dbReference type="EMBL" id="MCI0125920.1"/>
    </source>
</evidence>
<evidence type="ECO:0000256" key="3">
    <source>
        <dbReference type="SAM" id="Phobius"/>
    </source>
</evidence>
<dbReference type="RefSeq" id="WP_281734994.1">
    <property type="nucleotide sequence ID" value="NZ_JAKETQ010000001.1"/>
</dbReference>
<dbReference type="InterPro" id="IPR050445">
    <property type="entry name" value="Bact_polysacc_biosynth/exp"/>
</dbReference>
<keyword evidence="3" id="KW-1133">Transmembrane helix</keyword>
<dbReference type="InterPro" id="IPR027417">
    <property type="entry name" value="P-loop_NTPase"/>
</dbReference>
<keyword evidence="1" id="KW-0547">Nucleotide-binding</keyword>
<dbReference type="AlphaFoldDB" id="A0AA41UA03"/>
<dbReference type="InterPro" id="IPR002586">
    <property type="entry name" value="CobQ/CobB/MinD/ParA_Nub-bd_dom"/>
</dbReference>
<accession>A0AA41UA03</accession>
<feature type="domain" description="CobQ/CobB/MinD/ParA nucleotide binding" evidence="4">
    <location>
        <begin position="339"/>
        <end position="435"/>
    </location>
</feature>
<evidence type="ECO:0000259" key="4">
    <source>
        <dbReference type="Pfam" id="PF01656"/>
    </source>
</evidence>
<dbReference type="PANTHER" id="PTHR32309">
    <property type="entry name" value="TYROSINE-PROTEIN KINASE"/>
    <property type="match status" value="1"/>
</dbReference>
<name>A0AA41UA03_9HYPH</name>
<feature type="transmembrane region" description="Helical" evidence="3">
    <location>
        <begin position="21"/>
        <end position="44"/>
    </location>
</feature>
<evidence type="ECO:0000256" key="2">
    <source>
        <dbReference type="ARBA" id="ARBA00022840"/>
    </source>
</evidence>
<dbReference type="EMBL" id="JALAZD010000001">
    <property type="protein sequence ID" value="MCI0125920.1"/>
    <property type="molecule type" value="Genomic_DNA"/>
</dbReference>
<keyword evidence="3" id="KW-0472">Membrane</keyword>
<dbReference type="SUPFAM" id="SSF52540">
    <property type="entry name" value="P-loop containing nucleoside triphosphate hydrolases"/>
    <property type="match status" value="1"/>
</dbReference>
<dbReference type="GO" id="GO:0005886">
    <property type="term" value="C:plasma membrane"/>
    <property type="evidence" value="ECO:0007669"/>
    <property type="project" value="TreeGrafter"/>
</dbReference>
<gene>
    <name evidence="5" type="ORF">ML536_03665</name>
</gene>
<dbReference type="Proteomes" id="UP001156140">
    <property type="component" value="Unassembled WGS sequence"/>
</dbReference>
<dbReference type="CDD" id="cd05387">
    <property type="entry name" value="BY-kinase"/>
    <property type="match status" value="1"/>
</dbReference>
<proteinExistence type="predicted"/>
<reference evidence="5" key="1">
    <citation type="submission" date="2022-03" db="EMBL/GenBank/DDBJ databases">
        <title>The complete genome sequence of a Methyloterrigena soli.</title>
        <authorList>
            <person name="Zi Z."/>
        </authorList>
    </citation>
    <scope>NUCLEOTIDE SEQUENCE</scope>
    <source>
        <strain evidence="5">M48</strain>
    </source>
</reference>
<organism evidence="5 6">
    <name type="scientific">Paradevosia shaoguanensis</name>
    <dbReference type="NCBI Taxonomy" id="1335043"/>
    <lineage>
        <taxon>Bacteria</taxon>
        <taxon>Pseudomonadati</taxon>
        <taxon>Pseudomonadota</taxon>
        <taxon>Alphaproteobacteria</taxon>
        <taxon>Hyphomicrobiales</taxon>
        <taxon>Devosiaceae</taxon>
        <taxon>Paradevosia</taxon>
    </lineage>
</organism>
<dbReference type="PANTHER" id="PTHR32309:SF13">
    <property type="entry name" value="FERRIC ENTEROBACTIN TRANSPORT PROTEIN FEPE"/>
    <property type="match status" value="1"/>
</dbReference>
<dbReference type="Pfam" id="PF01656">
    <property type="entry name" value="CbiA"/>
    <property type="match status" value="1"/>
</dbReference>
<evidence type="ECO:0000313" key="6">
    <source>
        <dbReference type="Proteomes" id="UP001156140"/>
    </source>
</evidence>
<sequence>MHEDAWDLRGLEGAIRRQWRVVALAVAAGLALASAALLVMPVSYSATALLYFDPSPRGALEDGRPGAGEGARVDSAVDLMASEPVLASAARALGLAGEQAPDWLGSRVKVQREGPTYLVSVRANAPSPIEAASYANAVANSFIHEEVAAKIDGVLADVAALRAQVTVAGEAVRAAQQALGWRSGFEERQAVAVAQSHYRMLLDRLTRLEAEAFLQVPSARIAAAASPPVAPSSPKVGLTLALAGGLAMIFGLLLAFARERITPGFVDAEEAGRRLGLEPILTIPRQKLQRGRDGELWLTPADQLAQAPLAEFPEAVRRLRISVDQALQRKSVAHRGAVVMVSSATGGEGKTTLALALARSYGLAGHSVLLIDCDLRNPSIHRYLGLEPSRGLLEYLAEPAEPRQLKAIMAEDDVSGVRIALGGLGAQDATDELVAGSEFARLIAAAVQSFEFVIIDSPPLGSVVDGLHLARLADVVTFVMRYRSVPRNAAAQALAALARTRREQSELVGVLNLGPAPIGSKAYRAATYMPKLSPSLRQASHWH</sequence>
<comment type="caution">
    <text evidence="5">The sequence shown here is derived from an EMBL/GenBank/DDBJ whole genome shotgun (WGS) entry which is preliminary data.</text>
</comment>